<reference evidence="12 13" key="1">
    <citation type="submission" date="2018-01" db="EMBL/GenBank/DDBJ databases">
        <title>Superficieibacter electus gen. nov., sp. nov., an extended-spectrum beta-lactamase possessing member of the Enterobacteriaceae family, isolated from intensive care unit surfaces.</title>
        <authorList>
            <person name="Potter R.F."/>
            <person name="D'Souza A.W."/>
        </authorList>
    </citation>
    <scope>NUCLEOTIDE SEQUENCE [LARGE SCALE GENOMIC DNA]</scope>
    <source>
        <strain evidence="11 13">BP-1</strain>
        <strain evidence="10 12">BP-2</strain>
    </source>
</reference>
<evidence type="ECO:0000256" key="5">
    <source>
        <dbReference type="ARBA" id="ARBA00022692"/>
    </source>
</evidence>
<feature type="transmembrane region" description="Helical" evidence="8">
    <location>
        <begin position="28"/>
        <end position="46"/>
    </location>
</feature>
<feature type="transmembrane region" description="Helical" evidence="8">
    <location>
        <begin position="225"/>
        <end position="248"/>
    </location>
</feature>
<comment type="subcellular location">
    <subcellularLocation>
        <location evidence="1">Cell membrane</location>
        <topology evidence="1">Multi-pass membrane protein</topology>
    </subcellularLocation>
</comment>
<evidence type="ECO:0000256" key="7">
    <source>
        <dbReference type="ARBA" id="ARBA00023136"/>
    </source>
</evidence>
<dbReference type="RefSeq" id="WP_103678300.1">
    <property type="nucleotide sequence ID" value="NZ_PQGD01000022.1"/>
</dbReference>
<evidence type="ECO:0000256" key="1">
    <source>
        <dbReference type="ARBA" id="ARBA00004651"/>
    </source>
</evidence>
<dbReference type="EMBL" id="PQGE01000026">
    <property type="protein sequence ID" value="POP41515.1"/>
    <property type="molecule type" value="Genomic_DNA"/>
</dbReference>
<comment type="similarity">
    <text evidence="2">Belongs to the ABC-2 integral membrane protein family.</text>
</comment>
<evidence type="ECO:0000256" key="2">
    <source>
        <dbReference type="ARBA" id="ARBA00007783"/>
    </source>
</evidence>
<evidence type="ECO:0000256" key="3">
    <source>
        <dbReference type="ARBA" id="ARBA00022448"/>
    </source>
</evidence>
<gene>
    <name evidence="11" type="ORF">CHU32_22390</name>
    <name evidence="10" type="ORF">CHU33_22855</name>
</gene>
<protein>
    <recommendedName>
        <fullName evidence="9">ABC transmembrane type-2 domain-containing protein</fullName>
    </recommendedName>
</protein>
<dbReference type="InterPro" id="IPR047817">
    <property type="entry name" value="ABC2_TM_bact-type"/>
</dbReference>
<dbReference type="EMBL" id="PQGD01000022">
    <property type="protein sequence ID" value="POP43956.1"/>
    <property type="molecule type" value="Genomic_DNA"/>
</dbReference>
<dbReference type="OrthoDB" id="9808686at2"/>
<accession>A0A2P5GJJ9</accession>
<dbReference type="GO" id="GO:0005886">
    <property type="term" value="C:plasma membrane"/>
    <property type="evidence" value="ECO:0007669"/>
    <property type="project" value="UniProtKB-SubCell"/>
</dbReference>
<organism evidence="11 13">
    <name type="scientific">Superficieibacter electus</name>
    <dbReference type="NCBI Taxonomy" id="2022662"/>
    <lineage>
        <taxon>Bacteria</taxon>
        <taxon>Pseudomonadati</taxon>
        <taxon>Pseudomonadota</taxon>
        <taxon>Gammaproteobacteria</taxon>
        <taxon>Enterobacterales</taxon>
        <taxon>Enterobacteriaceae</taxon>
        <taxon>Superficieibacter</taxon>
    </lineage>
</organism>
<comment type="caution">
    <text evidence="11">The sequence shown here is derived from an EMBL/GenBank/DDBJ whole genome shotgun (WGS) entry which is preliminary data.</text>
</comment>
<keyword evidence="3" id="KW-0813">Transport</keyword>
<proteinExistence type="inferred from homology"/>
<dbReference type="Gene3D" id="3.40.1710.10">
    <property type="entry name" value="abc type-2 transporter like domain"/>
    <property type="match status" value="1"/>
</dbReference>
<dbReference type="AlphaFoldDB" id="A0A2P5GJJ9"/>
<evidence type="ECO:0000256" key="6">
    <source>
        <dbReference type="ARBA" id="ARBA00022989"/>
    </source>
</evidence>
<dbReference type="PANTHER" id="PTHR30294">
    <property type="entry name" value="MEMBRANE COMPONENT OF ABC TRANSPORTER YHHJ-RELATED"/>
    <property type="match status" value="1"/>
</dbReference>
<keyword evidence="6 8" id="KW-1133">Transmembrane helix</keyword>
<feature type="transmembrane region" description="Helical" evidence="8">
    <location>
        <begin position="294"/>
        <end position="311"/>
    </location>
</feature>
<evidence type="ECO:0000313" key="11">
    <source>
        <dbReference type="EMBL" id="POP43956.1"/>
    </source>
</evidence>
<evidence type="ECO:0000313" key="13">
    <source>
        <dbReference type="Proteomes" id="UP000247005"/>
    </source>
</evidence>
<evidence type="ECO:0000256" key="4">
    <source>
        <dbReference type="ARBA" id="ARBA00022475"/>
    </source>
</evidence>
<feature type="transmembrane region" description="Helical" evidence="8">
    <location>
        <begin position="180"/>
        <end position="204"/>
    </location>
</feature>
<keyword evidence="12" id="KW-1185">Reference proteome</keyword>
<feature type="transmembrane region" description="Helical" evidence="8">
    <location>
        <begin position="349"/>
        <end position="371"/>
    </location>
</feature>
<evidence type="ECO:0000313" key="12">
    <source>
        <dbReference type="Proteomes" id="UP000237073"/>
    </source>
</evidence>
<dbReference type="InterPro" id="IPR013525">
    <property type="entry name" value="ABC2_TM"/>
</dbReference>
<dbReference type="Pfam" id="PF12698">
    <property type="entry name" value="ABC2_membrane_3"/>
    <property type="match status" value="1"/>
</dbReference>
<dbReference type="InterPro" id="IPR051449">
    <property type="entry name" value="ABC-2_transporter_component"/>
</dbReference>
<feature type="transmembrane region" description="Helical" evidence="8">
    <location>
        <begin position="260"/>
        <end position="282"/>
    </location>
</feature>
<dbReference type="PROSITE" id="PS51012">
    <property type="entry name" value="ABC_TM2"/>
    <property type="match status" value="1"/>
</dbReference>
<feature type="domain" description="ABC transmembrane type-2" evidence="9">
    <location>
        <begin position="136"/>
        <end position="374"/>
    </location>
</feature>
<keyword evidence="4" id="KW-1003">Cell membrane</keyword>
<evidence type="ECO:0000313" key="10">
    <source>
        <dbReference type="EMBL" id="POP41515.1"/>
    </source>
</evidence>
<keyword evidence="5 8" id="KW-0812">Transmembrane</keyword>
<dbReference type="PANTHER" id="PTHR30294:SF29">
    <property type="entry name" value="MULTIDRUG ABC TRANSPORTER PERMEASE YBHS-RELATED"/>
    <property type="match status" value="1"/>
</dbReference>
<evidence type="ECO:0000256" key="8">
    <source>
        <dbReference type="SAM" id="Phobius"/>
    </source>
</evidence>
<name>A0A2P5GJJ9_9ENTR</name>
<sequence length="377" mass="41134">MSQSSFVVRLVSLIRKETRQLLRDRSNLGVGLLLPVVLILLFGYGLSFDLSNTRVAVVMEQHSPQADDVLSGLAGSRYLTPTRYPDMASARQALRRDEVDAIVRIPPDYAQQVNQGTAKIQLILNGASTSVASSTQGYVSGALASDAAIQADRAASDTSGTGSVTIEQRMWFNESGNSTWFLVPGLIVLILTLIGAFLTGLLIAREKERGTLEAIFVTPVRPLELVLAKLAPYMILGFIDLLICLLAARFLFEVPMRGSLLAIIGASLLYLLVSLAMGLMISGMAQSQFQASQMALLASFMPAMMLSGFVFDTRNLPLVIQVISQVLPATHFMSLIKTLFLGGNDWPQYFRECSIMLLYALVLVNAARLSLRKRLKV</sequence>
<keyword evidence="7 8" id="KW-0472">Membrane</keyword>
<evidence type="ECO:0000259" key="9">
    <source>
        <dbReference type="PROSITE" id="PS51012"/>
    </source>
</evidence>
<dbReference type="Proteomes" id="UP000237073">
    <property type="component" value="Unassembled WGS sequence"/>
</dbReference>
<dbReference type="Proteomes" id="UP000247005">
    <property type="component" value="Unassembled WGS sequence"/>
</dbReference>
<dbReference type="GO" id="GO:0140359">
    <property type="term" value="F:ABC-type transporter activity"/>
    <property type="evidence" value="ECO:0007669"/>
    <property type="project" value="InterPro"/>
</dbReference>